<protein>
    <recommendedName>
        <fullName evidence="3">DUF3368 domain-containing protein</fullName>
    </recommendedName>
</protein>
<dbReference type="EMBL" id="JACQWF010000406">
    <property type="protein sequence ID" value="MBI4596554.1"/>
    <property type="molecule type" value="Genomic_DNA"/>
</dbReference>
<organism evidence="1 2">
    <name type="scientific">Tectimicrobiota bacterium</name>
    <dbReference type="NCBI Taxonomy" id="2528274"/>
    <lineage>
        <taxon>Bacteria</taxon>
        <taxon>Pseudomonadati</taxon>
        <taxon>Nitrospinota/Tectimicrobiota group</taxon>
        <taxon>Candidatus Tectimicrobiota</taxon>
    </lineage>
</organism>
<dbReference type="PANTHER" id="PTHR39550">
    <property type="entry name" value="SLL0658 PROTEIN"/>
    <property type="match status" value="1"/>
</dbReference>
<gene>
    <name evidence="1" type="ORF">HY730_09315</name>
</gene>
<dbReference type="AlphaFoldDB" id="A0A933GPN7"/>
<accession>A0A933GPN7</accession>
<name>A0A933GPN7_UNCTE</name>
<evidence type="ECO:0008006" key="3">
    <source>
        <dbReference type="Google" id="ProtNLM"/>
    </source>
</evidence>
<sequence>MPDLTVADSSPIISFARAKKLHLIQKVCNEIIIPPAVYDEIVVRGKGKPGAEEIKIASWITVKKPRNQIEIEKLGRQFDRGELDELIASGFRTTPELIKETLQKAGE</sequence>
<proteinExistence type="predicted"/>
<dbReference type="PANTHER" id="PTHR39550:SF1">
    <property type="entry name" value="SLL0658 PROTEIN"/>
    <property type="match status" value="1"/>
</dbReference>
<dbReference type="InterPro" id="IPR021799">
    <property type="entry name" value="PIN-like_prokaryotic"/>
</dbReference>
<dbReference type="Proteomes" id="UP000772181">
    <property type="component" value="Unassembled WGS sequence"/>
</dbReference>
<evidence type="ECO:0000313" key="2">
    <source>
        <dbReference type="Proteomes" id="UP000772181"/>
    </source>
</evidence>
<comment type="caution">
    <text evidence="1">The sequence shown here is derived from an EMBL/GenBank/DDBJ whole genome shotgun (WGS) entry which is preliminary data.</text>
</comment>
<dbReference type="Pfam" id="PF11848">
    <property type="entry name" value="DUF3368"/>
    <property type="match status" value="1"/>
</dbReference>
<reference evidence="1" key="1">
    <citation type="submission" date="2020-07" db="EMBL/GenBank/DDBJ databases">
        <title>Huge and variable diversity of episymbiotic CPR bacteria and DPANN archaea in groundwater ecosystems.</title>
        <authorList>
            <person name="He C.Y."/>
            <person name="Keren R."/>
            <person name="Whittaker M."/>
            <person name="Farag I.F."/>
            <person name="Doudna J."/>
            <person name="Cate J.H.D."/>
            <person name="Banfield J.F."/>
        </authorList>
    </citation>
    <scope>NUCLEOTIDE SEQUENCE</scope>
    <source>
        <strain evidence="1">NC_groundwater_1482_Ag_S-0.65um_47_24</strain>
    </source>
</reference>
<evidence type="ECO:0000313" key="1">
    <source>
        <dbReference type="EMBL" id="MBI4596554.1"/>
    </source>
</evidence>